<evidence type="ECO:0000259" key="1">
    <source>
        <dbReference type="Pfam" id="PF07727"/>
    </source>
</evidence>
<gene>
    <name evidence="2" type="ORF">MAM_05694</name>
</gene>
<reference evidence="2 3" key="1">
    <citation type="journal article" date="2014" name="Proc. Natl. Acad. Sci. U.S.A.">
        <title>Trajectory and genomic determinants of fungal-pathogen speciation and host adaptation.</title>
        <authorList>
            <person name="Hu X."/>
            <person name="Xiao G."/>
            <person name="Zheng P."/>
            <person name="Shang Y."/>
            <person name="Su Y."/>
            <person name="Zhang X."/>
            <person name="Liu X."/>
            <person name="Zhan S."/>
            <person name="St Leger R.J."/>
            <person name="Wang C."/>
        </authorList>
    </citation>
    <scope>NUCLEOTIDE SEQUENCE [LARGE SCALE GENOMIC DNA]</scope>
    <source>
        <strain evidence="2 3">ARSEF 1941</strain>
    </source>
</reference>
<dbReference type="Proteomes" id="UP000030816">
    <property type="component" value="Unassembled WGS sequence"/>
</dbReference>
<dbReference type="InterPro" id="IPR013103">
    <property type="entry name" value="RVT_2"/>
</dbReference>
<keyword evidence="2" id="KW-0808">Transferase</keyword>
<dbReference type="Pfam" id="PF07727">
    <property type="entry name" value="RVT_2"/>
    <property type="match status" value="1"/>
</dbReference>
<evidence type="ECO:0000313" key="3">
    <source>
        <dbReference type="Proteomes" id="UP000030816"/>
    </source>
</evidence>
<dbReference type="OrthoDB" id="5022336at2759"/>
<keyword evidence="2" id="KW-0548">Nucleotidyltransferase</keyword>
<evidence type="ECO:0000313" key="2">
    <source>
        <dbReference type="EMBL" id="KHN96405.1"/>
    </source>
</evidence>
<proteinExistence type="predicted"/>
<dbReference type="HOGENOM" id="CLU_1532950_0_0_1"/>
<protein>
    <submittedName>
        <fullName evidence="2">Reverse transcriptase, RNA-dependent DNA polymerase</fullName>
    </submittedName>
</protein>
<sequence length="175" mass="19642">MGSLLPARAPRRESSAKQLEYCSTAGSDGDVEDNCDENGRQTKHRQHSTCRQVYGILDECSGDDLVYLGKDDSGGLGGIVGAWLFSEKTEAYIQQHKGFTDGTNKVWKLNKALYSLRQSLRIWHETLTKFLLRLGFKQSTQDASEFLRNSIILAVHVDDLVTAEEFSEGLVRDPW</sequence>
<organism evidence="2 3">
    <name type="scientific">Metarhizium album (strain ARSEF 1941)</name>
    <dbReference type="NCBI Taxonomy" id="1081103"/>
    <lineage>
        <taxon>Eukaryota</taxon>
        <taxon>Fungi</taxon>
        <taxon>Dikarya</taxon>
        <taxon>Ascomycota</taxon>
        <taxon>Pezizomycotina</taxon>
        <taxon>Sordariomycetes</taxon>
        <taxon>Hypocreomycetidae</taxon>
        <taxon>Hypocreales</taxon>
        <taxon>Clavicipitaceae</taxon>
        <taxon>Metarhizium</taxon>
    </lineage>
</organism>
<accession>A0A0B2WU09</accession>
<dbReference type="STRING" id="1081103.A0A0B2WU09"/>
<name>A0A0B2WU09_METAS</name>
<dbReference type="AlphaFoldDB" id="A0A0B2WU09"/>
<dbReference type="GeneID" id="63740149"/>
<dbReference type="EMBL" id="AZHE01000015">
    <property type="protein sequence ID" value="KHN96405.1"/>
    <property type="molecule type" value="Genomic_DNA"/>
</dbReference>
<feature type="domain" description="Reverse transcriptase Ty1/copia-type" evidence="1">
    <location>
        <begin position="85"/>
        <end position="163"/>
    </location>
</feature>
<keyword evidence="3" id="KW-1185">Reference proteome</keyword>
<dbReference type="GO" id="GO:0003964">
    <property type="term" value="F:RNA-directed DNA polymerase activity"/>
    <property type="evidence" value="ECO:0007669"/>
    <property type="project" value="UniProtKB-KW"/>
</dbReference>
<comment type="caution">
    <text evidence="2">The sequence shown here is derived from an EMBL/GenBank/DDBJ whole genome shotgun (WGS) entry which is preliminary data.</text>
</comment>
<keyword evidence="2" id="KW-0695">RNA-directed DNA polymerase</keyword>
<dbReference type="RefSeq" id="XP_040677471.1">
    <property type="nucleotide sequence ID" value="XM_040824492.1"/>
</dbReference>